<reference evidence="7 8" key="1">
    <citation type="submission" date="2016-04" db="EMBL/GenBank/DDBJ databases">
        <title>Chloroflexus islandicus sp. nov., a thermophilic filamentous anoxygenic phototrophic bacterium from geyser Strokkur (Iceland).</title>
        <authorList>
            <person name="Gaisin V.A."/>
            <person name="Kalashnikov A.M."/>
            <person name="Sukhacheva M.V."/>
            <person name="Grouzdev D.S."/>
            <person name="Ivanov T.M."/>
            <person name="Kuznetsov B."/>
            <person name="Gorlenko V.M."/>
        </authorList>
    </citation>
    <scope>NUCLEOTIDE SEQUENCE [LARGE SCALE GENOMIC DNA]</scope>
    <source>
        <strain evidence="8">isl-2</strain>
    </source>
</reference>
<dbReference type="OrthoDB" id="9808822at2"/>
<name>A0A178M7W9_9CHLR</name>
<comment type="caution">
    <text evidence="7">The sequence shown here is derived from an EMBL/GenBank/DDBJ whole genome shotgun (WGS) entry which is preliminary data.</text>
</comment>
<dbReference type="SUPFAM" id="SSF52540">
    <property type="entry name" value="P-loop containing nucleoside triphosphate hydrolases"/>
    <property type="match status" value="1"/>
</dbReference>
<dbReference type="Gene3D" id="3.30.1220.10">
    <property type="entry name" value="CobW-like, C-terminal domain"/>
    <property type="match status" value="1"/>
</dbReference>
<accession>A0A178M7W9</accession>
<dbReference type="PANTHER" id="PTHR13748">
    <property type="entry name" value="COBW-RELATED"/>
    <property type="match status" value="1"/>
</dbReference>
<organism evidence="7 8">
    <name type="scientific">Chloroflexus islandicus</name>
    <dbReference type="NCBI Taxonomy" id="1707952"/>
    <lineage>
        <taxon>Bacteria</taxon>
        <taxon>Bacillati</taxon>
        <taxon>Chloroflexota</taxon>
        <taxon>Chloroflexia</taxon>
        <taxon>Chloroflexales</taxon>
        <taxon>Chloroflexineae</taxon>
        <taxon>Chloroflexaceae</taxon>
        <taxon>Chloroflexus</taxon>
    </lineage>
</organism>
<dbReference type="STRING" id="1707952.A6A03_16000"/>
<dbReference type="GO" id="GO:0016787">
    <property type="term" value="F:hydrolase activity"/>
    <property type="evidence" value="ECO:0007669"/>
    <property type="project" value="UniProtKB-KW"/>
</dbReference>
<comment type="catalytic activity">
    <reaction evidence="5">
        <text>GTP + H2O = GDP + phosphate + H(+)</text>
        <dbReference type="Rhea" id="RHEA:19669"/>
        <dbReference type="ChEBI" id="CHEBI:15377"/>
        <dbReference type="ChEBI" id="CHEBI:15378"/>
        <dbReference type="ChEBI" id="CHEBI:37565"/>
        <dbReference type="ChEBI" id="CHEBI:43474"/>
        <dbReference type="ChEBI" id="CHEBI:58189"/>
    </reaction>
    <physiologicalReaction direction="left-to-right" evidence="5">
        <dbReference type="Rhea" id="RHEA:19670"/>
    </physiologicalReaction>
</comment>
<dbReference type="AlphaFoldDB" id="A0A178M7W9"/>
<evidence type="ECO:0000256" key="5">
    <source>
        <dbReference type="ARBA" id="ARBA00049117"/>
    </source>
</evidence>
<gene>
    <name evidence="7" type="ORF">A6A03_16000</name>
</gene>
<evidence type="ECO:0000259" key="6">
    <source>
        <dbReference type="SMART" id="SM00833"/>
    </source>
</evidence>
<evidence type="ECO:0000256" key="4">
    <source>
        <dbReference type="ARBA" id="ARBA00034320"/>
    </source>
</evidence>
<protein>
    <submittedName>
        <fullName evidence="7">Cobalamin biosynthesis protein P47K</fullName>
    </submittedName>
</protein>
<feature type="domain" description="CobW C-terminal" evidence="6">
    <location>
        <begin position="239"/>
        <end position="331"/>
    </location>
</feature>
<dbReference type="InterPro" id="IPR027417">
    <property type="entry name" value="P-loop_NTPase"/>
</dbReference>
<evidence type="ECO:0000256" key="1">
    <source>
        <dbReference type="ARBA" id="ARBA00022741"/>
    </source>
</evidence>
<dbReference type="Proteomes" id="UP000078287">
    <property type="component" value="Unassembled WGS sequence"/>
</dbReference>
<evidence type="ECO:0000313" key="7">
    <source>
        <dbReference type="EMBL" id="OAN44881.1"/>
    </source>
</evidence>
<keyword evidence="8" id="KW-1185">Reference proteome</keyword>
<evidence type="ECO:0000256" key="3">
    <source>
        <dbReference type="ARBA" id="ARBA00023186"/>
    </source>
</evidence>
<dbReference type="Pfam" id="PF07683">
    <property type="entry name" value="CobW_C"/>
    <property type="match status" value="1"/>
</dbReference>
<keyword evidence="1" id="KW-0547">Nucleotide-binding</keyword>
<dbReference type="SUPFAM" id="SSF90002">
    <property type="entry name" value="Hypothetical protein YjiA, C-terminal domain"/>
    <property type="match status" value="1"/>
</dbReference>
<dbReference type="GO" id="GO:0000166">
    <property type="term" value="F:nucleotide binding"/>
    <property type="evidence" value="ECO:0007669"/>
    <property type="project" value="UniProtKB-KW"/>
</dbReference>
<dbReference type="InterPro" id="IPR011629">
    <property type="entry name" value="CobW-like_C"/>
</dbReference>
<dbReference type="EMBL" id="LWQS01000062">
    <property type="protein sequence ID" value="OAN44881.1"/>
    <property type="molecule type" value="Genomic_DNA"/>
</dbReference>
<dbReference type="RefSeq" id="WP_066788802.1">
    <property type="nucleotide sequence ID" value="NZ_LWQS01000062.1"/>
</dbReference>
<evidence type="ECO:0000256" key="2">
    <source>
        <dbReference type="ARBA" id="ARBA00022801"/>
    </source>
</evidence>
<dbReference type="SMART" id="SM00833">
    <property type="entry name" value="CobW_C"/>
    <property type="match status" value="1"/>
</dbReference>
<dbReference type="Gene3D" id="3.40.50.300">
    <property type="entry name" value="P-loop containing nucleotide triphosphate hydrolases"/>
    <property type="match status" value="1"/>
</dbReference>
<dbReference type="InterPro" id="IPR051316">
    <property type="entry name" value="Zinc-reg_GTPase_activator"/>
</dbReference>
<sequence>METPARPVPVTILTGFLGAGKTTLLNRIVRADHGLRAAVLVNDFGAINIDAQLVVGVEGDTIALANGCICCTIRDDLLRTALRLVDRPLPPEYLIIEASGVSDPWAVADTFLLPELRPYFRLDSVITVVDADYVRQQPAYEALIVEQISAADIVVLNKIDLVPPDQLANVEAWVRRIVPQARIVPATYGDIPLSLVLDVGRFQQRAATPRMVAVTAHDEGHDHATADHDDHHHDHGAEFATWSYVCDRPFTLNAFRRAILNLPPAIFRGKGLVYLAEVPQRRAVLQVVGTRVQVTVGEPWGDQAPQTQMVFIGVPGMIDEPALRAGFEQCLLAPDQPVSTAPAASQTWQRPAGL</sequence>
<dbReference type="Pfam" id="PF02492">
    <property type="entry name" value="cobW"/>
    <property type="match status" value="1"/>
</dbReference>
<keyword evidence="2" id="KW-0378">Hydrolase</keyword>
<dbReference type="PANTHER" id="PTHR13748:SF59">
    <property type="entry name" value="COBW C-TERMINAL DOMAIN-CONTAINING PROTEIN"/>
    <property type="match status" value="1"/>
</dbReference>
<dbReference type="CDD" id="cd03112">
    <property type="entry name" value="CobW-like"/>
    <property type="match status" value="1"/>
</dbReference>
<proteinExistence type="inferred from homology"/>
<dbReference type="InterPro" id="IPR003495">
    <property type="entry name" value="CobW/HypB/UreG_nucleotide-bd"/>
</dbReference>
<comment type="similarity">
    <text evidence="4">Belongs to the SIMIBI class G3E GTPase family. ZNG1 subfamily.</text>
</comment>
<dbReference type="InterPro" id="IPR036627">
    <property type="entry name" value="CobW-likC_sf"/>
</dbReference>
<keyword evidence="3" id="KW-0143">Chaperone</keyword>
<evidence type="ECO:0000313" key="8">
    <source>
        <dbReference type="Proteomes" id="UP000078287"/>
    </source>
</evidence>